<accession>A0A2U3LH12</accession>
<sequence>MIKEKPIIFSSESINAILEGRKTQTRRVVKYQPPENYHIIGRITSSTNSKNEGCVCWESDNGRVSHYCKIPRDVGDILWVRETWSQLDMDYRVVTGKLDIDDFEGCPIVYRADDNPEHFNYWRPSIYMPRKAARLFLKVTNIRAERLQIITEEDARSEGCIDFHDKIGDGKFDDVAEFDLTARDAFSELWDNLNKKRGYGWGLNPWVYVLEFEKISEPIGQ</sequence>
<proteinExistence type="predicted"/>
<dbReference type="Proteomes" id="UP000238916">
    <property type="component" value="Unassembled WGS sequence"/>
</dbReference>
<evidence type="ECO:0008006" key="3">
    <source>
        <dbReference type="Google" id="ProtNLM"/>
    </source>
</evidence>
<evidence type="ECO:0000313" key="1">
    <source>
        <dbReference type="EMBL" id="SPF51178.1"/>
    </source>
</evidence>
<dbReference type="OrthoDB" id="72471at2"/>
<reference evidence="2" key="1">
    <citation type="submission" date="2018-02" db="EMBL/GenBank/DDBJ databases">
        <authorList>
            <person name="Hausmann B."/>
        </authorList>
    </citation>
    <scope>NUCLEOTIDE SEQUENCE [LARGE SCALE GENOMIC DNA]</scope>
    <source>
        <strain evidence="2">Peat soil MAG SbF1</strain>
    </source>
</reference>
<name>A0A2U3LH12_9FIRM</name>
<dbReference type="EMBL" id="OMOF01000445">
    <property type="protein sequence ID" value="SPF51178.1"/>
    <property type="molecule type" value="Genomic_DNA"/>
</dbReference>
<organism evidence="1 2">
    <name type="scientific">Candidatus Desulfosporosinus infrequens</name>
    <dbReference type="NCBI Taxonomy" id="2043169"/>
    <lineage>
        <taxon>Bacteria</taxon>
        <taxon>Bacillati</taxon>
        <taxon>Bacillota</taxon>
        <taxon>Clostridia</taxon>
        <taxon>Eubacteriales</taxon>
        <taxon>Desulfitobacteriaceae</taxon>
        <taxon>Desulfosporosinus</taxon>
    </lineage>
</organism>
<protein>
    <recommendedName>
        <fullName evidence="3">ASCH domain-containing protein</fullName>
    </recommendedName>
</protein>
<gene>
    <name evidence="1" type="ORF">SBF1_50062</name>
</gene>
<dbReference type="AlphaFoldDB" id="A0A2U3LH12"/>
<evidence type="ECO:0000313" key="2">
    <source>
        <dbReference type="Proteomes" id="UP000238916"/>
    </source>
</evidence>